<evidence type="ECO:0000256" key="2">
    <source>
        <dbReference type="ARBA" id="ARBA00022801"/>
    </source>
</evidence>
<accession>A0A8J8FAY1</accession>
<dbReference type="GO" id="GO:0008783">
    <property type="term" value="F:agmatinase activity"/>
    <property type="evidence" value="ECO:0007669"/>
    <property type="project" value="TreeGrafter"/>
</dbReference>
<dbReference type="AlphaFoldDB" id="A0A8J8FAY1"/>
<evidence type="ECO:0000256" key="1">
    <source>
        <dbReference type="ARBA" id="ARBA00022723"/>
    </source>
</evidence>
<dbReference type="EMBL" id="WHPF01000003">
    <property type="protein sequence ID" value="NNV54658.1"/>
    <property type="molecule type" value="Genomic_DNA"/>
</dbReference>
<evidence type="ECO:0000313" key="5">
    <source>
        <dbReference type="Proteomes" id="UP000598971"/>
    </source>
</evidence>
<reference evidence="4" key="1">
    <citation type="submission" date="2019-10" db="EMBL/GenBank/DDBJ databases">
        <title>Draft genome sequence of Panacibacter sp. KCS-6.</title>
        <authorList>
            <person name="Yim K.J."/>
        </authorList>
    </citation>
    <scope>NUCLEOTIDE SEQUENCE</scope>
    <source>
        <strain evidence="4">KCS-6</strain>
    </source>
</reference>
<keyword evidence="1" id="KW-0479">Metal-binding</keyword>
<dbReference type="RefSeq" id="WP_171606586.1">
    <property type="nucleotide sequence ID" value="NZ_WHPF01000003.1"/>
</dbReference>
<gene>
    <name evidence="4" type="ORF">GD597_04230</name>
</gene>
<dbReference type="PANTHER" id="PTHR11358:SF26">
    <property type="entry name" value="GUANIDINO ACID HYDROLASE, MITOCHONDRIAL"/>
    <property type="match status" value="1"/>
</dbReference>
<dbReference type="GO" id="GO:0033389">
    <property type="term" value="P:putrescine biosynthetic process from arginine, via agmatine"/>
    <property type="evidence" value="ECO:0007669"/>
    <property type="project" value="TreeGrafter"/>
</dbReference>
<dbReference type="PANTHER" id="PTHR11358">
    <property type="entry name" value="ARGINASE/AGMATINASE"/>
    <property type="match status" value="1"/>
</dbReference>
<comment type="caution">
    <text evidence="4">The sequence shown here is derived from an EMBL/GenBank/DDBJ whole genome shotgun (WGS) entry which is preliminary data.</text>
</comment>
<dbReference type="Pfam" id="PF00491">
    <property type="entry name" value="Arginase"/>
    <property type="match status" value="1"/>
</dbReference>
<dbReference type="Gene3D" id="3.40.800.10">
    <property type="entry name" value="Ureohydrolase domain"/>
    <property type="match status" value="1"/>
</dbReference>
<keyword evidence="2" id="KW-0378">Hydrolase</keyword>
<dbReference type="GO" id="GO:0046872">
    <property type="term" value="F:metal ion binding"/>
    <property type="evidence" value="ECO:0007669"/>
    <property type="project" value="UniProtKB-KW"/>
</dbReference>
<dbReference type="CDD" id="cd09988">
    <property type="entry name" value="Formimidoylglutamase"/>
    <property type="match status" value="1"/>
</dbReference>
<dbReference type="InterPro" id="IPR023696">
    <property type="entry name" value="Ureohydrolase_dom_sf"/>
</dbReference>
<protein>
    <submittedName>
        <fullName evidence="4">Arginase</fullName>
    </submittedName>
</protein>
<evidence type="ECO:0000256" key="3">
    <source>
        <dbReference type="PROSITE-ProRule" id="PRU00742"/>
    </source>
</evidence>
<organism evidence="4 5">
    <name type="scientific">Limnovirga soli</name>
    <dbReference type="NCBI Taxonomy" id="2656915"/>
    <lineage>
        <taxon>Bacteria</taxon>
        <taxon>Pseudomonadati</taxon>
        <taxon>Bacteroidota</taxon>
        <taxon>Chitinophagia</taxon>
        <taxon>Chitinophagales</taxon>
        <taxon>Chitinophagaceae</taxon>
        <taxon>Limnovirga</taxon>
    </lineage>
</organism>
<sequence>MSFHSIDTILDFLEPVNKDYLSEDEGYKPNQLGYNILAYEESFPSLEQVDMVLVGCGENRGITVGKANHNAPDAIRKELYNLYHWHKDIKVADAGNVKPGATLQDTYAALRTVVSELSAHAKKIVILGGSHDLTMAQYGVYEAAGKIIEAVCVDALIDFKMDSVWASDKFLMEMLTREPNFIKQYNHIGFQSYMVHPDMLETIDKLRFDCYRVGKVKESMEEMEPVIRNAQLFSFDISAIQHAHAPANRLTPNGFTGEEACMLMQYAGMSAMVSTVGIYGYRQEQDTHQLTAKQISHMLWYLMDGMLKGKIESPLSDTEQFNEFKLAFAEVETTFLQSKKTGRWWMQMPEGNFAACTYKDYLIASDNEIPERWMRAAERG</sequence>
<name>A0A8J8FAY1_9BACT</name>
<dbReference type="InterPro" id="IPR006035">
    <property type="entry name" value="Ureohydrolase"/>
</dbReference>
<evidence type="ECO:0000313" key="4">
    <source>
        <dbReference type="EMBL" id="NNV54658.1"/>
    </source>
</evidence>
<comment type="similarity">
    <text evidence="3">Belongs to the arginase family.</text>
</comment>
<dbReference type="Proteomes" id="UP000598971">
    <property type="component" value="Unassembled WGS sequence"/>
</dbReference>
<proteinExistence type="inferred from homology"/>
<dbReference type="PROSITE" id="PS51409">
    <property type="entry name" value="ARGINASE_2"/>
    <property type="match status" value="1"/>
</dbReference>
<dbReference type="SUPFAM" id="SSF52768">
    <property type="entry name" value="Arginase/deacetylase"/>
    <property type="match status" value="1"/>
</dbReference>
<keyword evidence="5" id="KW-1185">Reference proteome</keyword>